<dbReference type="NCBIfam" id="NF033547">
    <property type="entry name" value="transpos_IS1595"/>
    <property type="match status" value="1"/>
</dbReference>
<feature type="region of interest" description="Disordered" evidence="1">
    <location>
        <begin position="54"/>
        <end position="73"/>
    </location>
</feature>
<dbReference type="Pfam" id="PF12762">
    <property type="entry name" value="DDE_Tnp_IS1595"/>
    <property type="match status" value="1"/>
</dbReference>
<name>A0A5K8A0Q5_9BACT</name>
<organism evidence="3 4">
    <name type="scientific">Desulfosarcina ovata subsp. sediminis</name>
    <dbReference type="NCBI Taxonomy" id="885957"/>
    <lineage>
        <taxon>Bacteria</taxon>
        <taxon>Pseudomonadati</taxon>
        <taxon>Thermodesulfobacteriota</taxon>
        <taxon>Desulfobacteria</taxon>
        <taxon>Desulfobacterales</taxon>
        <taxon>Desulfosarcinaceae</taxon>
        <taxon>Desulfosarcina</taxon>
    </lineage>
</organism>
<sequence length="183" mass="20312">MRAAMVRPGRDRIGAKWPVEVDETYVGGATQGEGKGRHHKTLVVGMVEVLPRKKALGPDPNLPSGQRPQYRGGHGRGFIAGRLRLQVIPNRKQETLEPGVLANIQENAEVWTDAWVGYGNLNKLGYKHIAVSARGDLSKTDKHLPMIHIVFGNLDVCLLGTHHGVSPEHLQGYLNEFVFRFNR</sequence>
<dbReference type="InterPro" id="IPR024445">
    <property type="entry name" value="Tnp_ISXO2-like"/>
</dbReference>
<reference evidence="3 4" key="1">
    <citation type="submission" date="2019-11" db="EMBL/GenBank/DDBJ databases">
        <title>Comparative genomics of hydrocarbon-degrading Desulfosarcina strains.</title>
        <authorList>
            <person name="Watanabe M."/>
            <person name="Kojima H."/>
            <person name="Fukui M."/>
        </authorList>
    </citation>
    <scope>NUCLEOTIDE SEQUENCE [LARGE SCALE GENOMIC DNA]</scope>
    <source>
        <strain evidence="3 4">28bB2T</strain>
    </source>
</reference>
<evidence type="ECO:0000313" key="3">
    <source>
        <dbReference type="EMBL" id="BBO85971.1"/>
    </source>
</evidence>
<dbReference type="KEGG" id="dov:DSCO28_65370"/>
<protein>
    <recommendedName>
        <fullName evidence="2">ISXO2-like transposase domain-containing protein</fullName>
    </recommendedName>
</protein>
<dbReference type="SMART" id="SM01126">
    <property type="entry name" value="DDE_Tnp_IS1595"/>
    <property type="match status" value="1"/>
</dbReference>
<evidence type="ECO:0000313" key="4">
    <source>
        <dbReference type="Proteomes" id="UP000425960"/>
    </source>
</evidence>
<feature type="domain" description="ISXO2-like transposase" evidence="2">
    <location>
        <begin position="18"/>
        <end position="182"/>
    </location>
</feature>
<dbReference type="Proteomes" id="UP000425960">
    <property type="component" value="Chromosome"/>
</dbReference>
<proteinExistence type="predicted"/>
<evidence type="ECO:0000256" key="1">
    <source>
        <dbReference type="SAM" id="MobiDB-lite"/>
    </source>
</evidence>
<evidence type="ECO:0000259" key="2">
    <source>
        <dbReference type="SMART" id="SM01126"/>
    </source>
</evidence>
<gene>
    <name evidence="3" type="ORF">DSCO28_65370</name>
</gene>
<dbReference type="EMBL" id="AP021876">
    <property type="protein sequence ID" value="BBO85971.1"/>
    <property type="molecule type" value="Genomic_DNA"/>
</dbReference>
<dbReference type="AlphaFoldDB" id="A0A5K8A0Q5"/>
<accession>A0A5K8A0Q5</accession>